<keyword evidence="3" id="KW-1185">Reference proteome</keyword>
<protein>
    <submittedName>
        <fullName evidence="2">Uncharacterized protein</fullName>
    </submittedName>
</protein>
<dbReference type="AlphaFoldDB" id="A0AAD3XSE0"/>
<feature type="compositionally biased region" description="Basic residues" evidence="1">
    <location>
        <begin position="131"/>
        <end position="140"/>
    </location>
</feature>
<organism evidence="2 3">
    <name type="scientific">Nepenthes gracilis</name>
    <name type="common">Slender pitcher plant</name>
    <dbReference type="NCBI Taxonomy" id="150966"/>
    <lineage>
        <taxon>Eukaryota</taxon>
        <taxon>Viridiplantae</taxon>
        <taxon>Streptophyta</taxon>
        <taxon>Embryophyta</taxon>
        <taxon>Tracheophyta</taxon>
        <taxon>Spermatophyta</taxon>
        <taxon>Magnoliopsida</taxon>
        <taxon>eudicotyledons</taxon>
        <taxon>Gunneridae</taxon>
        <taxon>Pentapetalae</taxon>
        <taxon>Caryophyllales</taxon>
        <taxon>Nepenthaceae</taxon>
        <taxon>Nepenthes</taxon>
    </lineage>
</organism>
<dbReference type="EMBL" id="BSYO01000014">
    <property type="protein sequence ID" value="GMH14475.1"/>
    <property type="molecule type" value="Genomic_DNA"/>
</dbReference>
<sequence>MQRLDGVLVNTMGVDTLEARKSGNPSKNIGPSEQLAPVSDKAINEAITRICSLHPRGYAGVKAARFINSESIARNGPSCQGDHHSGDQCSCTSIGVLRKNIAELRKQFVVSRPRAIEESPNPGSSQVGSVKKSKSCRCRKSPLNPMGTKC</sequence>
<evidence type="ECO:0000313" key="3">
    <source>
        <dbReference type="Proteomes" id="UP001279734"/>
    </source>
</evidence>
<accession>A0AAD3XSE0</accession>
<reference evidence="2" key="1">
    <citation type="submission" date="2023-05" db="EMBL/GenBank/DDBJ databases">
        <title>Nepenthes gracilis genome sequencing.</title>
        <authorList>
            <person name="Fukushima K."/>
        </authorList>
    </citation>
    <scope>NUCLEOTIDE SEQUENCE</scope>
    <source>
        <strain evidence="2">SING2019-196</strain>
    </source>
</reference>
<feature type="region of interest" description="Disordered" evidence="1">
    <location>
        <begin position="114"/>
        <end position="150"/>
    </location>
</feature>
<dbReference type="Proteomes" id="UP001279734">
    <property type="component" value="Unassembled WGS sequence"/>
</dbReference>
<comment type="caution">
    <text evidence="2">The sequence shown here is derived from an EMBL/GenBank/DDBJ whole genome shotgun (WGS) entry which is preliminary data.</text>
</comment>
<proteinExistence type="predicted"/>
<name>A0AAD3XSE0_NEPGR</name>
<evidence type="ECO:0000256" key="1">
    <source>
        <dbReference type="SAM" id="MobiDB-lite"/>
    </source>
</evidence>
<gene>
    <name evidence="2" type="ORF">Nepgr_016316</name>
</gene>
<evidence type="ECO:0000313" key="2">
    <source>
        <dbReference type="EMBL" id="GMH14475.1"/>
    </source>
</evidence>